<dbReference type="EMBL" id="SLVX01000005">
    <property type="protein sequence ID" value="TCN46109.1"/>
    <property type="molecule type" value="Genomic_DNA"/>
</dbReference>
<dbReference type="SUPFAM" id="SSF51905">
    <property type="entry name" value="FAD/NAD(P)-binding domain"/>
    <property type="match status" value="1"/>
</dbReference>
<evidence type="ECO:0000313" key="4">
    <source>
        <dbReference type="Proteomes" id="UP000295351"/>
    </source>
</evidence>
<gene>
    <name evidence="3" type="ORF">EV665_105196</name>
</gene>
<organism evidence="3 4">
    <name type="scientific">Shinella granuli</name>
    <dbReference type="NCBI Taxonomy" id="323621"/>
    <lineage>
        <taxon>Bacteria</taxon>
        <taxon>Pseudomonadati</taxon>
        <taxon>Pseudomonadota</taxon>
        <taxon>Alphaproteobacteria</taxon>
        <taxon>Hyphomicrobiales</taxon>
        <taxon>Rhizobiaceae</taxon>
        <taxon>Shinella</taxon>
    </lineage>
</organism>
<proteinExistence type="predicted"/>
<protein>
    <submittedName>
        <fullName evidence="3">Glycine/D-amino acid oxidase-like deaminating enzyme</fullName>
    </submittedName>
</protein>
<accession>A0A4R2D432</accession>
<reference evidence="3 4" key="1">
    <citation type="submission" date="2019-03" db="EMBL/GenBank/DDBJ databases">
        <title>Genomic Encyclopedia of Type Strains, Phase IV (KMG-IV): sequencing the most valuable type-strain genomes for metagenomic binning, comparative biology and taxonomic classification.</title>
        <authorList>
            <person name="Goeker M."/>
        </authorList>
    </citation>
    <scope>NUCLEOTIDE SEQUENCE [LARGE SCALE GENOMIC DNA]</scope>
    <source>
        <strain evidence="3 4">DSM 18401</strain>
    </source>
</reference>
<dbReference type="AlphaFoldDB" id="A0A4R2D432"/>
<dbReference type="Gene3D" id="3.30.9.10">
    <property type="entry name" value="D-Amino Acid Oxidase, subunit A, domain 2"/>
    <property type="match status" value="1"/>
</dbReference>
<feature type="domain" description="FAD dependent oxidoreductase" evidence="2">
    <location>
        <begin position="23"/>
        <end position="417"/>
    </location>
</feature>
<sequence>MSAIAETGIQPETSSLALPQRADVVIVGAGIMGCATAYYLARRGIKAVVLDKSRIAGQQSTRAWGFVRQQGRDPSEMPLAIAGNRLWLTLQEELQTDIGWRQGGCLYVGHDAAQMARYEACLETSRQHGVDTRLLSAGEVRALVPGFEAPQIGGLFTPSDGQAEPRVVAPAFARRAAEMGARFIEGCGLTGIDVAGGKVVAARTERGEIRSDRIICTAGTASWRVLKSLGITLPQHQVRGTVARTSPGPGVGAVACIGGGIGWRQRSDGSFNLANDARVDVDVTLGHLRALEWYMGPLLKHYRSFNFKLNGALLDDIRQRLPGSETRANGHLVGVRDPLLAANDADIRVCLARLKKALPSQRNVQIVERWAGGIDVLPDGIPVLDAPAAPSGLMIATGFCGHGFALGPIVGKTLADWLATGQPPMDLHDLRLSRYAEGDVKPPHSLF</sequence>
<name>A0A4R2D432_SHIGR</name>
<evidence type="ECO:0000256" key="1">
    <source>
        <dbReference type="ARBA" id="ARBA00023002"/>
    </source>
</evidence>
<dbReference type="Proteomes" id="UP000295351">
    <property type="component" value="Unassembled WGS sequence"/>
</dbReference>
<evidence type="ECO:0000313" key="3">
    <source>
        <dbReference type="EMBL" id="TCN46109.1"/>
    </source>
</evidence>
<dbReference type="InterPro" id="IPR006076">
    <property type="entry name" value="FAD-dep_OxRdtase"/>
</dbReference>
<dbReference type="InterPro" id="IPR036188">
    <property type="entry name" value="FAD/NAD-bd_sf"/>
</dbReference>
<dbReference type="GO" id="GO:0005737">
    <property type="term" value="C:cytoplasm"/>
    <property type="evidence" value="ECO:0007669"/>
    <property type="project" value="TreeGrafter"/>
</dbReference>
<dbReference type="GO" id="GO:0016491">
    <property type="term" value="F:oxidoreductase activity"/>
    <property type="evidence" value="ECO:0007669"/>
    <property type="project" value="UniProtKB-KW"/>
</dbReference>
<dbReference type="Pfam" id="PF01266">
    <property type="entry name" value="DAO"/>
    <property type="match status" value="1"/>
</dbReference>
<keyword evidence="1" id="KW-0560">Oxidoreductase</keyword>
<dbReference type="RefSeq" id="WP_133034134.1">
    <property type="nucleotide sequence ID" value="NZ_BAABEI010000002.1"/>
</dbReference>
<comment type="caution">
    <text evidence="3">The sequence shown here is derived from an EMBL/GenBank/DDBJ whole genome shotgun (WGS) entry which is preliminary data.</text>
</comment>
<evidence type="ECO:0000259" key="2">
    <source>
        <dbReference type="Pfam" id="PF01266"/>
    </source>
</evidence>
<dbReference type="PANTHER" id="PTHR13847">
    <property type="entry name" value="SARCOSINE DEHYDROGENASE-RELATED"/>
    <property type="match status" value="1"/>
</dbReference>
<keyword evidence="4" id="KW-1185">Reference proteome</keyword>
<dbReference type="Gene3D" id="3.50.50.60">
    <property type="entry name" value="FAD/NAD(P)-binding domain"/>
    <property type="match status" value="2"/>
</dbReference>